<dbReference type="Proteomes" id="UP001497453">
    <property type="component" value="Chromosome 4"/>
</dbReference>
<organism evidence="1 2">
    <name type="scientific">Somion occarium</name>
    <dbReference type="NCBI Taxonomy" id="3059160"/>
    <lineage>
        <taxon>Eukaryota</taxon>
        <taxon>Fungi</taxon>
        <taxon>Dikarya</taxon>
        <taxon>Basidiomycota</taxon>
        <taxon>Agaricomycotina</taxon>
        <taxon>Agaricomycetes</taxon>
        <taxon>Polyporales</taxon>
        <taxon>Cerrenaceae</taxon>
        <taxon>Somion</taxon>
    </lineage>
</organism>
<dbReference type="EMBL" id="OZ037947">
    <property type="protein sequence ID" value="CAL1707971.1"/>
    <property type="molecule type" value="Genomic_DNA"/>
</dbReference>
<evidence type="ECO:0000313" key="2">
    <source>
        <dbReference type="Proteomes" id="UP001497453"/>
    </source>
</evidence>
<name>A0ABP1DJF1_9APHY</name>
<reference evidence="2" key="1">
    <citation type="submission" date="2024-04" db="EMBL/GenBank/DDBJ databases">
        <authorList>
            <person name="Shaw F."/>
            <person name="Minotto A."/>
        </authorList>
    </citation>
    <scope>NUCLEOTIDE SEQUENCE [LARGE SCALE GENOMIC DNA]</scope>
</reference>
<keyword evidence="2" id="KW-1185">Reference proteome</keyword>
<protein>
    <submittedName>
        <fullName evidence="1">Uncharacterized protein</fullName>
    </submittedName>
</protein>
<proteinExistence type="predicted"/>
<evidence type="ECO:0000313" key="1">
    <source>
        <dbReference type="EMBL" id="CAL1707971.1"/>
    </source>
</evidence>
<gene>
    <name evidence="1" type="ORF">GFSPODELE1_LOCUS6626</name>
</gene>
<sequence>MITVEELPPFTSFIYKDEPRYLKLEVLGPDELNQVLDYIEKNKNKGAKYLKEVREAVFVLSQEHLEADSDQTSSMTSVSYCELIIRFLRDYACVSWDVTLSGLQVFPLKYLQKLDARCVPVCKLALIDCKFEKFDELLALLSIFQPFWKFGLVRTTWSNAVNESQIQLKSKEFRPHFYYLRKLTIYVTNALEVALWKPIMEYPWLRITDLAITWNKEYDLIPTFHLMRLPLCRILRIKIVSRPVPPTGYPLSDSAPRASGTLRWMAQLFPSSSAPGPDDAYPRYPAKSPNFGVNDTTYKDWLNYVEIDYSEMDVSLFTSPVWRDLDIRLKGLVCKNRYNGIKRVVFKSPACLKGQPERACGLFFNCIPSLGDEACGMIDILEADDSTEQLPYTYFKFT</sequence>
<accession>A0ABP1DJF1</accession>